<dbReference type="InterPro" id="IPR028994">
    <property type="entry name" value="Integrin_alpha_N"/>
</dbReference>
<feature type="domain" description="FlgD/Vpr Ig-like" evidence="4">
    <location>
        <begin position="699"/>
        <end position="761"/>
    </location>
</feature>
<keyword evidence="1 3" id="KW-0732">Signal</keyword>
<reference evidence="5" key="2">
    <citation type="submission" date="2020-09" db="EMBL/GenBank/DDBJ databases">
        <authorList>
            <person name="Sun Q."/>
            <person name="Ohkuma M."/>
        </authorList>
    </citation>
    <scope>NUCLEOTIDE SEQUENCE</scope>
    <source>
        <strain evidence="5">JCM 4122</strain>
    </source>
</reference>
<evidence type="ECO:0000256" key="1">
    <source>
        <dbReference type="ARBA" id="ARBA00022729"/>
    </source>
</evidence>
<evidence type="ECO:0000313" key="5">
    <source>
        <dbReference type="EMBL" id="GHF92591.1"/>
    </source>
</evidence>
<dbReference type="Pfam" id="PF13860">
    <property type="entry name" value="FlgD_ig"/>
    <property type="match status" value="1"/>
</dbReference>
<keyword evidence="6" id="KW-1185">Reference proteome</keyword>
<dbReference type="InterPro" id="IPR013517">
    <property type="entry name" value="FG-GAP"/>
</dbReference>
<organism evidence="5 6">
    <name type="scientific">Streptomyces filamentosus</name>
    <name type="common">Streptomyces roseosporus</name>
    <dbReference type="NCBI Taxonomy" id="67294"/>
    <lineage>
        <taxon>Bacteria</taxon>
        <taxon>Bacillati</taxon>
        <taxon>Actinomycetota</taxon>
        <taxon>Actinomycetes</taxon>
        <taxon>Kitasatosporales</taxon>
        <taxon>Streptomycetaceae</taxon>
        <taxon>Streptomyces</taxon>
    </lineage>
</organism>
<dbReference type="EMBL" id="BNBE01000001">
    <property type="protein sequence ID" value="GHF92591.1"/>
    <property type="molecule type" value="Genomic_DNA"/>
</dbReference>
<dbReference type="PANTHER" id="PTHR44103:SF1">
    <property type="entry name" value="PROPROTEIN CONVERTASE P"/>
    <property type="match status" value="1"/>
</dbReference>
<dbReference type="InterPro" id="IPR025965">
    <property type="entry name" value="FlgD/Vpr_Ig-like"/>
</dbReference>
<dbReference type="Gene3D" id="2.115.10.10">
    <property type="entry name" value="Tachylectin 2"/>
    <property type="match status" value="1"/>
</dbReference>
<evidence type="ECO:0000313" key="6">
    <source>
        <dbReference type="Proteomes" id="UP000632849"/>
    </source>
</evidence>
<accession>A0A919EL28</accession>
<gene>
    <name evidence="5" type="ORF">GCM10017667_22770</name>
</gene>
<protein>
    <recommendedName>
        <fullName evidence="4">FlgD/Vpr Ig-like domain-containing protein</fullName>
    </recommendedName>
</protein>
<proteinExistence type="predicted"/>
<sequence>MSRTAPARRTRARAVLLAAVLVATSASLAAPAAAADPVVTVDRIDIAPDWRAVPRAEVVTSVSANGYAHATEDAVDHDDDPLMWTDFATGESIELGTASPLFGAAGIGGRYVPVGLDRSTTGTVRNLATGAEKPFTVPAGAQYVALFGDRLVLRDATGYSLVSAADPAAPATRVTGWPADADPGSTALVAGDSGHVVVRFGRVGDLSGDEGLALLDLATARLSVIEGAAVTNSGSSSAPVVLTADRLAWVDRGRTVHLRDRTGAVADRTFPLPGTLEDRYRIGVVGDWVVVSGKTEGADPVLRRAVVALHPDGRSVTLLEKSEGELNQVAGDGGSRDGVAVVGGAGATDWSLLKVVLDKAGNPFLEKLAPPVAPVAVTTESLALGSGRLSTLETGGTKGTGFSARTLPVGPLHTGQSAPVRLPSAPVLLERTTPLFDSGDGRTVHLARADHYEPLEVVSRTSDGKLTRISTGKTQGAVADVFGRWVAFRTGGRTLVLDLDAAPGKPVIVQDRASTAAAVWGDTLFSATAVAGEVARTDLATGKDLGKLSTRIPCAAEEYQLAAGRWLYWKCASSFTHGVVDLRRPTAAVIDLTGKAATGGLLGDGYYADRDSTPGTFTLHVTDFHTGTPTRFVPGPAAYVTGPRREGFAVDRFGGPVAHLGIDGLVHAVWPGVPTSDLTAPSSSAPASLRLPAAWKAYWTLSKPASYHEVTVREQYSGKTVRTFRANETRGRIDVTWDGRTAAGKTVPNGPYEWELRAGTADGKGQDLRASGRIAVTGGQPAWRDLAGNDAQADLLATDAAGAVSMYRGTGYDSHLSARIPGSGAAFPAGTVLVPFGDVNGDGCADVLARVGGELRAYRPGCGKVVTASSPYTSVGSGWGQYDVLTSSGDVNGDGYADLIARQTTTGDVYFYGGTATHRLTSRVRIGTDWKLYKKLTGAGDLNRDGRGDLLGIDSAGVLWRYYGTATGGVTARVRIGGGWQGYTAVLGTGDLSGDGIADLLARDTTGRLYAYTGRGNGLYADRVVIGQGGWNTYRSLS</sequence>
<evidence type="ECO:0000259" key="4">
    <source>
        <dbReference type="Pfam" id="PF13860"/>
    </source>
</evidence>
<name>A0A919EL28_STRFL</name>
<feature type="region of interest" description="Disordered" evidence="2">
    <location>
        <begin position="394"/>
        <end position="417"/>
    </location>
</feature>
<dbReference type="AlphaFoldDB" id="A0A919EL28"/>
<feature type="signal peptide" evidence="3">
    <location>
        <begin position="1"/>
        <end position="29"/>
    </location>
</feature>
<evidence type="ECO:0000256" key="2">
    <source>
        <dbReference type="SAM" id="MobiDB-lite"/>
    </source>
</evidence>
<comment type="caution">
    <text evidence="5">The sequence shown here is derived from an EMBL/GenBank/DDBJ whole genome shotgun (WGS) entry which is preliminary data.</text>
</comment>
<dbReference type="PROSITE" id="PS51318">
    <property type="entry name" value="TAT"/>
    <property type="match status" value="1"/>
</dbReference>
<dbReference type="Pfam" id="PF13517">
    <property type="entry name" value="FG-GAP_3"/>
    <property type="match status" value="1"/>
</dbReference>
<dbReference type="PANTHER" id="PTHR44103">
    <property type="entry name" value="PROPROTEIN CONVERTASE P"/>
    <property type="match status" value="1"/>
</dbReference>
<evidence type="ECO:0000256" key="3">
    <source>
        <dbReference type="SAM" id="SignalP"/>
    </source>
</evidence>
<feature type="chain" id="PRO_5038886298" description="FlgD/Vpr Ig-like domain-containing protein" evidence="3">
    <location>
        <begin position="30"/>
        <end position="1038"/>
    </location>
</feature>
<dbReference type="InterPro" id="IPR006311">
    <property type="entry name" value="TAT_signal"/>
</dbReference>
<dbReference type="RefSeq" id="WP_190041425.1">
    <property type="nucleotide sequence ID" value="NZ_BNBE01000001.1"/>
</dbReference>
<dbReference type="Proteomes" id="UP000632849">
    <property type="component" value="Unassembled WGS sequence"/>
</dbReference>
<dbReference type="Gene3D" id="2.60.40.4070">
    <property type="match status" value="1"/>
</dbReference>
<dbReference type="SUPFAM" id="SSF69318">
    <property type="entry name" value="Integrin alpha N-terminal domain"/>
    <property type="match status" value="1"/>
</dbReference>
<reference evidence="5" key="1">
    <citation type="journal article" date="2014" name="Int. J. Syst. Evol. Microbiol.">
        <title>Complete genome sequence of Corynebacterium casei LMG S-19264T (=DSM 44701T), isolated from a smear-ripened cheese.</title>
        <authorList>
            <consortium name="US DOE Joint Genome Institute (JGI-PGF)"/>
            <person name="Walter F."/>
            <person name="Albersmeier A."/>
            <person name="Kalinowski J."/>
            <person name="Ruckert C."/>
        </authorList>
    </citation>
    <scope>NUCLEOTIDE SEQUENCE</scope>
    <source>
        <strain evidence="5">JCM 4122</strain>
    </source>
</reference>